<keyword evidence="4" id="KW-1185">Reference proteome</keyword>
<evidence type="ECO:0000259" key="2">
    <source>
        <dbReference type="Pfam" id="PF11626"/>
    </source>
</evidence>
<evidence type="ECO:0000313" key="4">
    <source>
        <dbReference type="Proteomes" id="UP001217918"/>
    </source>
</evidence>
<feature type="compositionally biased region" description="Basic and acidic residues" evidence="1">
    <location>
        <begin position="279"/>
        <end position="296"/>
    </location>
</feature>
<reference evidence="3" key="1">
    <citation type="journal article" date="2023" name="Mol. Plant Microbe Interact.">
        <title>Elucidating the Obligate Nature and Biological Capacity of an Invasive Fungal Corn Pathogen.</title>
        <authorList>
            <person name="MacCready J.S."/>
            <person name="Roggenkamp E.M."/>
            <person name="Gdanetz K."/>
            <person name="Chilvers M.I."/>
        </authorList>
    </citation>
    <scope>NUCLEOTIDE SEQUENCE</scope>
    <source>
        <strain evidence="3">PM02</strain>
    </source>
</reference>
<comment type="caution">
    <text evidence="3">The sequence shown here is derived from an EMBL/GenBank/DDBJ whole genome shotgun (WGS) entry which is preliminary data.</text>
</comment>
<organism evidence="3 4">
    <name type="scientific">Phyllachora maydis</name>
    <dbReference type="NCBI Taxonomy" id="1825666"/>
    <lineage>
        <taxon>Eukaryota</taxon>
        <taxon>Fungi</taxon>
        <taxon>Dikarya</taxon>
        <taxon>Ascomycota</taxon>
        <taxon>Pezizomycotina</taxon>
        <taxon>Sordariomycetes</taxon>
        <taxon>Sordariomycetidae</taxon>
        <taxon>Phyllachorales</taxon>
        <taxon>Phyllachoraceae</taxon>
        <taxon>Phyllachora</taxon>
    </lineage>
</organism>
<feature type="compositionally biased region" description="Pro residues" evidence="1">
    <location>
        <begin position="164"/>
        <end position="181"/>
    </location>
</feature>
<evidence type="ECO:0000256" key="1">
    <source>
        <dbReference type="SAM" id="MobiDB-lite"/>
    </source>
</evidence>
<evidence type="ECO:0000313" key="3">
    <source>
        <dbReference type="EMBL" id="KAK2074752.1"/>
    </source>
</evidence>
<feature type="region of interest" description="Disordered" evidence="1">
    <location>
        <begin position="161"/>
        <end position="198"/>
    </location>
</feature>
<feature type="region of interest" description="Disordered" evidence="1">
    <location>
        <begin position="66"/>
        <end position="130"/>
    </location>
</feature>
<feature type="domain" description="TRF2-interacting telomeric protein/Rap1 C-terminal" evidence="2">
    <location>
        <begin position="207"/>
        <end position="309"/>
    </location>
</feature>
<dbReference type="Pfam" id="PF11626">
    <property type="entry name" value="Rap1_C"/>
    <property type="match status" value="1"/>
</dbReference>
<name>A0AAD9IDF8_9PEZI</name>
<gene>
    <name evidence="3" type="ORF">P8C59_008935</name>
</gene>
<feature type="compositionally biased region" description="Polar residues" evidence="1">
    <location>
        <begin position="66"/>
        <end position="75"/>
    </location>
</feature>
<dbReference type="AlphaFoldDB" id="A0AAD9IDF8"/>
<dbReference type="Gene3D" id="1.10.10.2170">
    <property type="match status" value="1"/>
</dbReference>
<proteinExistence type="predicted"/>
<dbReference type="InterPro" id="IPR038104">
    <property type="entry name" value="Rap1_C_sf"/>
</dbReference>
<accession>A0AAD9IDF8</accession>
<protein>
    <recommendedName>
        <fullName evidence="2">TRF2-interacting telomeric protein/Rap1 C-terminal domain-containing protein</fullName>
    </recommendedName>
</protein>
<dbReference type="EMBL" id="JAQQPM010000008">
    <property type="protein sequence ID" value="KAK2074752.1"/>
    <property type="molecule type" value="Genomic_DNA"/>
</dbReference>
<dbReference type="Proteomes" id="UP001217918">
    <property type="component" value="Unassembled WGS sequence"/>
</dbReference>
<sequence>MVSAVKPPVVPRVSGRSFDIWDVKEAVSRYEQEHDGFRDWEAICEALDLNWLEDKDVTNQLAKVSNQAAKNSGGTSHRDDGQRQPPSHPAATPAVEPETQDFAFEPPQTPEIPTDGPRTPESESDVTPSQQLLSEFLRREATPNPAERHVAVAAWTDSVRGIAGPPPAPRPAELPSTPAPPAGRRRRRTPPAPSPAGPVLQDLVARFVALKYPRKVVEKALQATSMDAARAGHVMEHMMAARGIPSDERGVWTSADDAGLQLHDSVRWAVGAPVDDVDEREKRQRARRELSRLTQKHGLEGIRARRKFCQSVEARGA</sequence>
<dbReference type="InterPro" id="IPR021661">
    <property type="entry name" value="Rap1_C"/>
</dbReference>
<feature type="region of interest" description="Disordered" evidence="1">
    <location>
        <begin position="277"/>
        <end position="296"/>
    </location>
</feature>